<protein>
    <submittedName>
        <fullName evidence="4">Unannotated protein</fullName>
    </submittedName>
</protein>
<dbReference type="Pfam" id="PF02527">
    <property type="entry name" value="GidB"/>
    <property type="match status" value="1"/>
</dbReference>
<dbReference type="GO" id="GO:0005829">
    <property type="term" value="C:cytosol"/>
    <property type="evidence" value="ECO:0007669"/>
    <property type="project" value="TreeGrafter"/>
</dbReference>
<evidence type="ECO:0000256" key="1">
    <source>
        <dbReference type="ARBA" id="ARBA00022490"/>
    </source>
</evidence>
<dbReference type="SUPFAM" id="SSF53335">
    <property type="entry name" value="S-adenosyl-L-methionine-dependent methyltransferases"/>
    <property type="match status" value="1"/>
</dbReference>
<dbReference type="PANTHER" id="PTHR31760">
    <property type="entry name" value="S-ADENOSYL-L-METHIONINE-DEPENDENT METHYLTRANSFERASES SUPERFAMILY PROTEIN"/>
    <property type="match status" value="1"/>
</dbReference>
<dbReference type="GO" id="GO:0070043">
    <property type="term" value="F:rRNA (guanine-N7-)-methyltransferase activity"/>
    <property type="evidence" value="ECO:0007669"/>
    <property type="project" value="TreeGrafter"/>
</dbReference>
<sequence>MPDDAELLVVLESLRERGALGEASLPHAVAHADLFVGAIPPTCRRLLDLGSGGGLPGLVIAWRLPDVAVVLTDRRERRMDLLRLASARLGMESRVTVLTADVVGLARRVEYRHQFDVVTARAFGESLWTLSCAEPFLADDGLVIVSEPPMVDEAERWPIAAVEQLGLRASAQAFAQVKRFERCHR</sequence>
<name>A0A6J7FT46_9ZZZZ</name>
<evidence type="ECO:0000256" key="2">
    <source>
        <dbReference type="ARBA" id="ARBA00022552"/>
    </source>
</evidence>
<dbReference type="InterPro" id="IPR003682">
    <property type="entry name" value="rRNA_ssu_MeTfrase_G"/>
</dbReference>
<accession>A0A6J7FT46</accession>
<proteinExistence type="predicted"/>
<organism evidence="4">
    <name type="scientific">freshwater metagenome</name>
    <dbReference type="NCBI Taxonomy" id="449393"/>
    <lineage>
        <taxon>unclassified sequences</taxon>
        <taxon>metagenomes</taxon>
        <taxon>ecological metagenomes</taxon>
    </lineage>
</organism>
<gene>
    <name evidence="4" type="ORF">UFOPK3376_03156</name>
</gene>
<dbReference type="PANTHER" id="PTHR31760:SF0">
    <property type="entry name" value="S-ADENOSYL-L-METHIONINE-DEPENDENT METHYLTRANSFERASES SUPERFAMILY PROTEIN"/>
    <property type="match status" value="1"/>
</dbReference>
<dbReference type="AlphaFoldDB" id="A0A6J7FT46"/>
<evidence type="ECO:0000256" key="3">
    <source>
        <dbReference type="ARBA" id="ARBA00022679"/>
    </source>
</evidence>
<dbReference type="InterPro" id="IPR029063">
    <property type="entry name" value="SAM-dependent_MTases_sf"/>
</dbReference>
<dbReference type="Gene3D" id="3.40.50.150">
    <property type="entry name" value="Vaccinia Virus protein VP39"/>
    <property type="match status" value="1"/>
</dbReference>
<keyword evidence="1" id="KW-0963">Cytoplasm</keyword>
<keyword evidence="2" id="KW-0698">rRNA processing</keyword>
<evidence type="ECO:0000313" key="4">
    <source>
        <dbReference type="EMBL" id="CAB4895940.1"/>
    </source>
</evidence>
<keyword evidence="3" id="KW-0808">Transferase</keyword>
<dbReference type="EMBL" id="CAFBLP010000144">
    <property type="protein sequence ID" value="CAB4895940.1"/>
    <property type="molecule type" value="Genomic_DNA"/>
</dbReference>
<reference evidence="4" key="1">
    <citation type="submission" date="2020-05" db="EMBL/GenBank/DDBJ databases">
        <authorList>
            <person name="Chiriac C."/>
            <person name="Salcher M."/>
            <person name="Ghai R."/>
            <person name="Kavagutti S V."/>
        </authorList>
    </citation>
    <scope>NUCLEOTIDE SEQUENCE</scope>
</reference>